<dbReference type="PANTHER" id="PTHR35391:SF5">
    <property type="entry name" value="DUF6590 DOMAIN-CONTAINING PROTEIN"/>
    <property type="match status" value="1"/>
</dbReference>
<feature type="compositionally biased region" description="Basic and acidic residues" evidence="1">
    <location>
        <begin position="177"/>
        <end position="187"/>
    </location>
</feature>
<reference evidence="3" key="2">
    <citation type="submission" date="2023-06" db="EMBL/GenBank/DDBJ databases">
        <authorList>
            <consortium name="Lawrence Berkeley National Laboratory"/>
            <person name="Mondo S.J."/>
            <person name="Hensen N."/>
            <person name="Bonometti L."/>
            <person name="Westerberg I."/>
            <person name="Brannstrom I.O."/>
            <person name="Guillou S."/>
            <person name="Cros-Aarteil S."/>
            <person name="Calhoun S."/>
            <person name="Haridas S."/>
            <person name="Kuo A."/>
            <person name="Pangilinan J."/>
            <person name="Riley R."/>
            <person name="Labutti K."/>
            <person name="Andreopoulos B."/>
            <person name="Lipzen A."/>
            <person name="Chen C."/>
            <person name="Yanf M."/>
            <person name="Daum C."/>
            <person name="Ng V."/>
            <person name="Clum A."/>
            <person name="Steindorff A."/>
            <person name="Ohm R."/>
            <person name="Martin F."/>
            <person name="Silar P."/>
            <person name="Natvig D."/>
            <person name="Lalanne C."/>
            <person name="Gautier V."/>
            <person name="Ament-Velasquez S.L."/>
            <person name="Kruys A."/>
            <person name="Hutchinson M.I."/>
            <person name="Powell A.J."/>
            <person name="Barry K."/>
            <person name="Miller A.N."/>
            <person name="Grigoriev I.V."/>
            <person name="Debuchy R."/>
            <person name="Gladieux P."/>
            <person name="Thoren M.H."/>
            <person name="Johannesson H."/>
        </authorList>
    </citation>
    <scope>NUCLEOTIDE SEQUENCE</scope>
    <source>
        <strain evidence="3">CBS 626.80</strain>
    </source>
</reference>
<gene>
    <name evidence="3" type="ORF">QBC32DRAFT_366816</name>
</gene>
<reference evidence="3" key="1">
    <citation type="journal article" date="2023" name="Mol. Phylogenet. Evol.">
        <title>Genome-scale phylogeny and comparative genomics of the fungal order Sordariales.</title>
        <authorList>
            <person name="Hensen N."/>
            <person name="Bonometti L."/>
            <person name="Westerberg I."/>
            <person name="Brannstrom I.O."/>
            <person name="Guillou S."/>
            <person name="Cros-Aarteil S."/>
            <person name="Calhoun S."/>
            <person name="Haridas S."/>
            <person name="Kuo A."/>
            <person name="Mondo S."/>
            <person name="Pangilinan J."/>
            <person name="Riley R."/>
            <person name="LaButti K."/>
            <person name="Andreopoulos B."/>
            <person name="Lipzen A."/>
            <person name="Chen C."/>
            <person name="Yan M."/>
            <person name="Daum C."/>
            <person name="Ng V."/>
            <person name="Clum A."/>
            <person name="Steindorff A."/>
            <person name="Ohm R.A."/>
            <person name="Martin F."/>
            <person name="Silar P."/>
            <person name="Natvig D.O."/>
            <person name="Lalanne C."/>
            <person name="Gautier V."/>
            <person name="Ament-Velasquez S.L."/>
            <person name="Kruys A."/>
            <person name="Hutchinson M.I."/>
            <person name="Powell A.J."/>
            <person name="Barry K."/>
            <person name="Miller A.N."/>
            <person name="Grigoriev I.V."/>
            <person name="Debuchy R."/>
            <person name="Gladieux P."/>
            <person name="Hiltunen Thoren M."/>
            <person name="Johannesson H."/>
        </authorList>
    </citation>
    <scope>NUCLEOTIDE SEQUENCE</scope>
    <source>
        <strain evidence="3">CBS 626.80</strain>
    </source>
</reference>
<organism evidence="3 4">
    <name type="scientific">Pseudoneurospora amorphoporcata</name>
    <dbReference type="NCBI Taxonomy" id="241081"/>
    <lineage>
        <taxon>Eukaryota</taxon>
        <taxon>Fungi</taxon>
        <taxon>Dikarya</taxon>
        <taxon>Ascomycota</taxon>
        <taxon>Pezizomycotina</taxon>
        <taxon>Sordariomycetes</taxon>
        <taxon>Sordariomycetidae</taxon>
        <taxon>Sordariales</taxon>
        <taxon>Sordariaceae</taxon>
        <taxon>Pseudoneurospora</taxon>
    </lineage>
</organism>
<dbReference type="InterPro" id="IPR046497">
    <property type="entry name" value="DUF6590"/>
</dbReference>
<evidence type="ECO:0000256" key="1">
    <source>
        <dbReference type="SAM" id="MobiDB-lite"/>
    </source>
</evidence>
<accession>A0AAN6P2D6</accession>
<feature type="region of interest" description="Disordered" evidence="1">
    <location>
        <begin position="495"/>
        <end position="514"/>
    </location>
</feature>
<feature type="region of interest" description="Disordered" evidence="1">
    <location>
        <begin position="1"/>
        <end position="29"/>
    </location>
</feature>
<dbReference type="Proteomes" id="UP001303222">
    <property type="component" value="Unassembled WGS sequence"/>
</dbReference>
<name>A0AAN6P2D6_9PEZI</name>
<dbReference type="PANTHER" id="PTHR35391">
    <property type="entry name" value="C2H2-TYPE DOMAIN-CONTAINING PROTEIN-RELATED"/>
    <property type="match status" value="1"/>
</dbReference>
<protein>
    <recommendedName>
        <fullName evidence="2">DUF6590 domain-containing protein</fullName>
    </recommendedName>
</protein>
<feature type="compositionally biased region" description="Polar residues" evidence="1">
    <location>
        <begin position="18"/>
        <end position="29"/>
    </location>
</feature>
<evidence type="ECO:0000313" key="3">
    <source>
        <dbReference type="EMBL" id="KAK3956467.1"/>
    </source>
</evidence>
<keyword evidence="4" id="KW-1185">Reference proteome</keyword>
<dbReference type="EMBL" id="MU859065">
    <property type="protein sequence ID" value="KAK3956467.1"/>
    <property type="molecule type" value="Genomic_DNA"/>
</dbReference>
<feature type="compositionally biased region" description="Polar residues" evidence="1">
    <location>
        <begin position="128"/>
        <end position="147"/>
    </location>
</feature>
<evidence type="ECO:0000259" key="2">
    <source>
        <dbReference type="Pfam" id="PF20233"/>
    </source>
</evidence>
<dbReference type="AlphaFoldDB" id="A0AAN6P2D6"/>
<proteinExistence type="predicted"/>
<sequence>MSFNGQDQWSPGWAHTSPGWSNTPDQQYTGQQVDGMEDIVDELSSMGIGNQQVYNQNLAYQTQTFQLPAYQSLQHQPYSNPLYQSQPVPNQQYQTALFPSPTYPTSTYSNPTLHEQYVNQAGFSQTYSTGNYTHKSQPSYSRDQLQSHAGPASQDRTSTFIDKGKLSELGTRSRNRGSGDRVRDRVNGRSKTHGRGNSSKSEKAQTEADNDDPFYEPGEDSQITTEGRTRTSSHANEESGKYPESIEQFTLHSAESAANSSELRLSSGFNADALHPDYPSEDANSQQTLLAMNVSTRAGHLLPLGLSSGAIDHSILANRPISGPLDPRYKIHPSAKFNPGSVFKILWPEPAGANLTELSGELERVIQDPSHLFYSSIRRYIVVGNDEGNCTCVPILTYLRRGCSKAGVKPRQHGIAYHAGSQPQLLEGEPQMGFQPIQIEMVDSPTETLTIESRVNYSKLMTIEHNYKVFFIGRVTPEDFQEIVIPAVDTCWNAKNRGTTSDHHRHISRGSIER</sequence>
<evidence type="ECO:0000313" key="4">
    <source>
        <dbReference type="Proteomes" id="UP001303222"/>
    </source>
</evidence>
<feature type="compositionally biased region" description="Acidic residues" evidence="1">
    <location>
        <begin position="208"/>
        <end position="219"/>
    </location>
</feature>
<feature type="compositionally biased region" description="Polar residues" evidence="1">
    <location>
        <begin position="221"/>
        <end position="234"/>
    </location>
</feature>
<dbReference type="Pfam" id="PF20233">
    <property type="entry name" value="DUF6590"/>
    <property type="match status" value="1"/>
</dbReference>
<feature type="region of interest" description="Disordered" evidence="1">
    <location>
        <begin position="128"/>
        <end position="245"/>
    </location>
</feature>
<comment type="caution">
    <text evidence="3">The sequence shown here is derived from an EMBL/GenBank/DDBJ whole genome shotgun (WGS) entry which is preliminary data.</text>
</comment>
<feature type="domain" description="DUF6590" evidence="2">
    <location>
        <begin position="335"/>
        <end position="482"/>
    </location>
</feature>